<dbReference type="RefSeq" id="WP_277914372.1">
    <property type="nucleotide sequence ID" value="NZ_LN794217.1"/>
</dbReference>
<evidence type="ECO:0000313" key="2">
    <source>
        <dbReference type="Proteomes" id="UP000018149"/>
    </source>
</evidence>
<dbReference type="KEGG" id="rmc:RMONA_02150"/>
<protein>
    <submittedName>
        <fullName evidence="1">Uncharacterized protein</fullName>
    </submittedName>
</protein>
<dbReference type="EMBL" id="LN794217">
    <property type="protein sequence ID" value="CEO16838.1"/>
    <property type="molecule type" value="Genomic_DNA"/>
</dbReference>
<keyword evidence="2" id="KW-1185">Reference proteome</keyword>
<organism evidence="1 2">
    <name type="scientific">Rickettsia monacensis</name>
    <dbReference type="NCBI Taxonomy" id="109232"/>
    <lineage>
        <taxon>Bacteria</taxon>
        <taxon>Pseudomonadati</taxon>
        <taxon>Pseudomonadota</taxon>
        <taxon>Alphaproteobacteria</taxon>
        <taxon>Rickettsiales</taxon>
        <taxon>Rickettsiaceae</taxon>
        <taxon>Rickettsieae</taxon>
        <taxon>Rickettsia</taxon>
        <taxon>spotted fever group</taxon>
    </lineage>
</organism>
<accession>A0A0B7J370</accession>
<dbReference type="HOGENOM" id="CLU_3275916_0_0_5"/>
<name>A0A0B7J370_9RICK</name>
<reference evidence="1 2" key="1">
    <citation type="submission" date="2015-01" db="EMBL/GenBank/DDBJ databases">
        <title>Draft genome sequence of Rickettsia monacensis strain IrR/Munich.</title>
        <authorList>
            <person name="Felsheim R.F."/>
            <person name="Johnson S.L."/>
            <person name="Kurtti T.J."/>
            <person name="Munderloh U.G."/>
        </authorList>
    </citation>
    <scope>NUCLEOTIDE SEQUENCE [LARGE SCALE GENOMIC DNA]</scope>
    <source>
        <strain evidence="1 2">IrR/Munich</strain>
    </source>
</reference>
<gene>
    <name evidence="1" type="ORF">RMONA_02150</name>
</gene>
<dbReference type="AlphaFoldDB" id="A0A0B7J370"/>
<sequence length="41" mass="4861">MELTAKINKIEDKKKMDKKIDAEYEKNHPKESIVTPIMDKE</sequence>
<evidence type="ECO:0000313" key="1">
    <source>
        <dbReference type="EMBL" id="CEO16838.1"/>
    </source>
</evidence>
<proteinExistence type="predicted"/>
<dbReference type="STRING" id="109232.RMONA_02150"/>
<dbReference type="Proteomes" id="UP000018149">
    <property type="component" value="Chromosome I"/>
</dbReference>